<dbReference type="Proteomes" id="UP000228502">
    <property type="component" value="Unassembled WGS sequence"/>
</dbReference>
<name>A0AAE5QW72_STAEP</name>
<comment type="caution">
    <text evidence="2">The sequence shown here is derived from an EMBL/GenBank/DDBJ whole genome shotgun (WGS) entry which is preliminary data.</text>
</comment>
<gene>
    <name evidence="2" type="ORF">CTJ08_13175</name>
</gene>
<protein>
    <submittedName>
        <fullName evidence="2">Uncharacterized protein</fullName>
    </submittedName>
</protein>
<feature type="transmembrane region" description="Helical" evidence="1">
    <location>
        <begin position="6"/>
        <end position="24"/>
    </location>
</feature>
<sequence length="65" mass="7459">MNNLLIPILFIVMCITYYLVPFILNKLIRIMLGLVMCISLSASVTLAFIYSYEEYIIPMIIGIIL</sequence>
<dbReference type="RefSeq" id="WP_099811976.1">
    <property type="nucleotide sequence ID" value="NZ_PEJG01000066.1"/>
</dbReference>
<organism evidence="2 3">
    <name type="scientific">Staphylococcus epidermidis</name>
    <dbReference type="NCBI Taxonomy" id="1282"/>
    <lineage>
        <taxon>Bacteria</taxon>
        <taxon>Bacillati</taxon>
        <taxon>Bacillota</taxon>
        <taxon>Bacilli</taxon>
        <taxon>Bacillales</taxon>
        <taxon>Staphylococcaceae</taxon>
        <taxon>Staphylococcus</taxon>
    </lineage>
</organism>
<keyword evidence="1" id="KW-0472">Membrane</keyword>
<evidence type="ECO:0000313" key="3">
    <source>
        <dbReference type="Proteomes" id="UP000228502"/>
    </source>
</evidence>
<keyword evidence="1" id="KW-0812">Transmembrane</keyword>
<dbReference type="EMBL" id="PEJG01000066">
    <property type="protein sequence ID" value="PIH09043.1"/>
    <property type="molecule type" value="Genomic_DNA"/>
</dbReference>
<evidence type="ECO:0000256" key="1">
    <source>
        <dbReference type="SAM" id="Phobius"/>
    </source>
</evidence>
<feature type="transmembrane region" description="Helical" evidence="1">
    <location>
        <begin position="31"/>
        <end position="52"/>
    </location>
</feature>
<feature type="non-terminal residue" evidence="2">
    <location>
        <position position="65"/>
    </location>
</feature>
<evidence type="ECO:0000313" key="2">
    <source>
        <dbReference type="EMBL" id="PIH09043.1"/>
    </source>
</evidence>
<proteinExistence type="predicted"/>
<accession>A0AAE5QW72</accession>
<keyword evidence="1" id="KW-1133">Transmembrane helix</keyword>
<dbReference type="AlphaFoldDB" id="A0AAE5QW72"/>
<reference evidence="2 3" key="1">
    <citation type="submission" date="2017-10" db="EMBL/GenBank/DDBJ databases">
        <title>genome sequences of Staph epi in chlorhexidine trial.</title>
        <authorList>
            <person name="Greninger A.L."/>
            <person name="Addetia A."/>
            <person name="Qin X."/>
            <person name="Zerr D."/>
        </authorList>
    </citation>
    <scope>NUCLEOTIDE SEQUENCE [LARGE SCALE GENOMIC DNA]</scope>
    <source>
        <strain evidence="2 3">SCH-17</strain>
    </source>
</reference>